<dbReference type="EMBL" id="JACSQZ010000046">
    <property type="protein sequence ID" value="MBD7915832.1"/>
    <property type="molecule type" value="Genomic_DNA"/>
</dbReference>
<proteinExistence type="predicted"/>
<dbReference type="SUPFAM" id="SSF53474">
    <property type="entry name" value="alpha/beta-Hydrolases"/>
    <property type="match status" value="1"/>
</dbReference>
<evidence type="ECO:0000313" key="3">
    <source>
        <dbReference type="EMBL" id="MBD7915832.1"/>
    </source>
</evidence>
<dbReference type="Proteomes" id="UP000640335">
    <property type="component" value="Unassembled WGS sequence"/>
</dbReference>
<sequence>MLRNKIEEKFVMLPLISKAFFINLKSKENNFITYKYGDNVKQYYRVFSGDKNKPTIFFIHGGGWWHGSPKTSSCIGKYFNDLGYTVVIPAYRLVPFYKYPTQIDDVFLALSNYLSKEKVEKIVVMGFSAGGELSANLVFNKEKQEEYKIDKSIFKGLITLSGVLDFTKCKSKHSQRLIENYLGNENESENVNPINLINNEINLKVLCIHGSKDPLIDFENSISFVEKIKKLNGDAKLKLIKGKHHSDIISLFLNKGEKESKDILDFIEKV</sequence>
<dbReference type="PANTHER" id="PTHR48081">
    <property type="entry name" value="AB HYDROLASE SUPERFAMILY PROTEIN C4A8.06C"/>
    <property type="match status" value="1"/>
</dbReference>
<organism evidence="3 4">
    <name type="scientific">Clostridium gallinarum</name>
    <dbReference type="NCBI Taxonomy" id="2762246"/>
    <lineage>
        <taxon>Bacteria</taxon>
        <taxon>Bacillati</taxon>
        <taxon>Bacillota</taxon>
        <taxon>Clostridia</taxon>
        <taxon>Eubacteriales</taxon>
        <taxon>Clostridiaceae</taxon>
        <taxon>Clostridium</taxon>
    </lineage>
</organism>
<dbReference type="InterPro" id="IPR049492">
    <property type="entry name" value="BD-FAE-like_dom"/>
</dbReference>
<dbReference type="Pfam" id="PF20434">
    <property type="entry name" value="BD-FAE"/>
    <property type="match status" value="1"/>
</dbReference>
<dbReference type="InterPro" id="IPR029058">
    <property type="entry name" value="AB_hydrolase_fold"/>
</dbReference>
<protein>
    <submittedName>
        <fullName evidence="3">Alpha/beta hydrolase</fullName>
    </submittedName>
</protein>
<comment type="caution">
    <text evidence="3">The sequence shown here is derived from an EMBL/GenBank/DDBJ whole genome shotgun (WGS) entry which is preliminary data.</text>
</comment>
<dbReference type="Gene3D" id="3.40.50.1820">
    <property type="entry name" value="alpha/beta hydrolase"/>
    <property type="match status" value="1"/>
</dbReference>
<gene>
    <name evidence="3" type="ORF">H9660_11820</name>
</gene>
<dbReference type="InterPro" id="IPR050300">
    <property type="entry name" value="GDXG_lipolytic_enzyme"/>
</dbReference>
<dbReference type="RefSeq" id="WP_191750585.1">
    <property type="nucleotide sequence ID" value="NZ_JACSQZ010000046.1"/>
</dbReference>
<feature type="domain" description="BD-FAE-like" evidence="2">
    <location>
        <begin position="50"/>
        <end position="227"/>
    </location>
</feature>
<evidence type="ECO:0000256" key="1">
    <source>
        <dbReference type="ARBA" id="ARBA00022801"/>
    </source>
</evidence>
<reference evidence="3 4" key="1">
    <citation type="submission" date="2020-08" db="EMBL/GenBank/DDBJ databases">
        <title>A Genomic Blueprint of the Chicken Gut Microbiome.</title>
        <authorList>
            <person name="Gilroy R."/>
            <person name="Ravi A."/>
            <person name="Getino M."/>
            <person name="Pursley I."/>
            <person name="Horton D.L."/>
            <person name="Alikhan N.-F."/>
            <person name="Baker D."/>
            <person name="Gharbi K."/>
            <person name="Hall N."/>
            <person name="Watson M."/>
            <person name="Adriaenssens E.M."/>
            <person name="Foster-Nyarko E."/>
            <person name="Jarju S."/>
            <person name="Secka A."/>
            <person name="Antonio M."/>
            <person name="Oren A."/>
            <person name="Chaudhuri R."/>
            <person name="La Ragione R.M."/>
            <person name="Hildebrand F."/>
            <person name="Pallen M.J."/>
        </authorList>
    </citation>
    <scope>NUCLEOTIDE SEQUENCE [LARGE SCALE GENOMIC DNA]</scope>
    <source>
        <strain evidence="3 4">Sa3CUN1</strain>
    </source>
</reference>
<evidence type="ECO:0000259" key="2">
    <source>
        <dbReference type="Pfam" id="PF20434"/>
    </source>
</evidence>
<accession>A0ABR8Q5Y1</accession>
<evidence type="ECO:0000313" key="4">
    <source>
        <dbReference type="Proteomes" id="UP000640335"/>
    </source>
</evidence>
<keyword evidence="4" id="KW-1185">Reference proteome</keyword>
<name>A0ABR8Q5Y1_9CLOT</name>
<keyword evidence="1 3" id="KW-0378">Hydrolase</keyword>
<dbReference type="GO" id="GO:0016787">
    <property type="term" value="F:hydrolase activity"/>
    <property type="evidence" value="ECO:0007669"/>
    <property type="project" value="UniProtKB-KW"/>
</dbReference>